<dbReference type="Bgee" id="FBgn0269318">
    <property type="expression patterns" value="Expressed in male reproductive system and 3 other cell types or tissues"/>
</dbReference>
<dbReference type="EMBL" id="CM002910">
    <property type="protein sequence ID" value="KMY90127.1"/>
    <property type="molecule type" value="Genomic_DNA"/>
</dbReference>
<name>A0A0J9R1J1_DROSI</name>
<dbReference type="Proteomes" id="UP000035880">
    <property type="component" value="Chromosome 2L"/>
</dbReference>
<organism evidence="2">
    <name type="scientific">Drosophila simulans</name>
    <name type="common">Fruit fly</name>
    <dbReference type="NCBI Taxonomy" id="7240"/>
    <lineage>
        <taxon>Eukaryota</taxon>
        <taxon>Metazoa</taxon>
        <taxon>Ecdysozoa</taxon>
        <taxon>Arthropoda</taxon>
        <taxon>Hexapoda</taxon>
        <taxon>Insecta</taxon>
        <taxon>Pterygota</taxon>
        <taxon>Neoptera</taxon>
        <taxon>Endopterygota</taxon>
        <taxon>Diptera</taxon>
        <taxon>Brachycera</taxon>
        <taxon>Muscomorpha</taxon>
        <taxon>Ephydroidea</taxon>
        <taxon>Drosophilidae</taxon>
        <taxon>Drosophila</taxon>
        <taxon>Sophophora</taxon>
    </lineage>
</organism>
<reference evidence="2" key="3">
    <citation type="submission" date="2015-04" db="EMBL/GenBank/DDBJ databases">
        <authorList>
            <consortium name="FlyBase"/>
        </authorList>
    </citation>
    <scope>NUCLEOTIDE SEQUENCE</scope>
    <source>
        <strain evidence="2">W501</strain>
    </source>
</reference>
<reference evidence="2" key="2">
    <citation type="submission" date="2014-06" db="EMBL/GenBank/DDBJ databases">
        <authorList>
            <person name="Hu T."/>
            <person name="Eisen M.B."/>
            <person name="Thornton K.R."/>
            <person name="Andolfatto P."/>
        </authorList>
    </citation>
    <scope>NUCLEOTIDE SEQUENCE</scope>
    <source>
        <strain evidence="2">W501</strain>
    </source>
</reference>
<reference evidence="2" key="1">
    <citation type="journal article" date="2013" name="Genome Res.">
        <title>A second-generation assembly of the Drosophila simulans genome provides new insights into patterns of lineage-specific divergence.</title>
        <authorList>
            <person name="Hu T.T."/>
            <person name="Eisen M.B."/>
            <person name="Thornton K.R."/>
            <person name="Andolfatto P."/>
        </authorList>
    </citation>
    <scope>NUCLEOTIDE SEQUENCE [LARGE SCALE GENOMIC DNA]</scope>
    <source>
        <strain evidence="2">W501</strain>
    </source>
</reference>
<protein>
    <submittedName>
        <fullName evidence="2">Uncharacterized protein</fullName>
    </submittedName>
</protein>
<sequence>MPETKPKTHCRPSNGLDQTVESDTRLAANLVTQRNLQLHPRPQHPRPQRARRDATGFTSNQEVRLKAGDMRMARLKISLSQLRTAMEESGKQLKDLCQQVRLNVDAE</sequence>
<dbReference type="OrthoDB" id="7871222at2759"/>
<feature type="region of interest" description="Disordered" evidence="1">
    <location>
        <begin position="32"/>
        <end position="60"/>
    </location>
</feature>
<evidence type="ECO:0000256" key="1">
    <source>
        <dbReference type="SAM" id="MobiDB-lite"/>
    </source>
</evidence>
<gene>
    <name evidence="2" type="primary">Dsim\GD28028</name>
    <name evidence="2" type="ORF">Dsimw501_GD28028</name>
</gene>
<dbReference type="KEGG" id="dsi:Dsimw501_GD28028"/>
<accession>A0A0J9R1J1</accession>
<dbReference type="AlphaFoldDB" id="A0A0J9R1J1"/>
<proteinExistence type="predicted"/>
<feature type="region of interest" description="Disordered" evidence="1">
    <location>
        <begin position="1"/>
        <end position="20"/>
    </location>
</feature>
<evidence type="ECO:0000313" key="2">
    <source>
        <dbReference type="EMBL" id="KMY90127.1"/>
    </source>
</evidence>